<dbReference type="GO" id="GO:0006260">
    <property type="term" value="P:DNA replication"/>
    <property type="evidence" value="ECO:0007669"/>
    <property type="project" value="TreeGrafter"/>
</dbReference>
<dbReference type="FunFam" id="3.40.50.300:FF:002884">
    <property type="entry name" value="ATP-dependent DNA helicase"/>
    <property type="match status" value="1"/>
</dbReference>
<keyword evidence="2" id="KW-1185">Reference proteome</keyword>
<organism evidence="1 2">
    <name type="scientific">Caenorhabditis japonica</name>
    <dbReference type="NCBI Taxonomy" id="281687"/>
    <lineage>
        <taxon>Eukaryota</taxon>
        <taxon>Metazoa</taxon>
        <taxon>Ecdysozoa</taxon>
        <taxon>Nematoda</taxon>
        <taxon>Chromadorea</taxon>
        <taxon>Rhabditida</taxon>
        <taxon>Rhabditina</taxon>
        <taxon>Rhabditomorpha</taxon>
        <taxon>Rhabditoidea</taxon>
        <taxon>Rhabditidae</taxon>
        <taxon>Peloderinae</taxon>
        <taxon>Caenorhabditis</taxon>
    </lineage>
</organism>
<dbReference type="EnsemblMetazoa" id="CJA29080.1">
    <property type="protein sequence ID" value="CJA29080.1"/>
    <property type="gene ID" value="WBGene00184654"/>
</dbReference>
<dbReference type="SUPFAM" id="SSF52540">
    <property type="entry name" value="P-loop containing nucleoside triphosphate hydrolases"/>
    <property type="match status" value="1"/>
</dbReference>
<evidence type="ECO:0000313" key="2">
    <source>
        <dbReference type="Proteomes" id="UP000005237"/>
    </source>
</evidence>
<proteinExistence type="predicted"/>
<reference evidence="2" key="1">
    <citation type="submission" date="2010-08" db="EMBL/GenBank/DDBJ databases">
        <authorList>
            <consortium name="Caenorhabditis japonica Sequencing Consortium"/>
            <person name="Wilson R.K."/>
        </authorList>
    </citation>
    <scope>NUCLEOTIDE SEQUENCE [LARGE SCALE GENOMIC DNA]</scope>
    <source>
        <strain evidence="2">DF5081</strain>
    </source>
</reference>
<accession>A0A8R1E9L8</accession>
<reference evidence="1" key="2">
    <citation type="submission" date="2022-06" db="UniProtKB">
        <authorList>
            <consortium name="EnsemblMetazoa"/>
        </authorList>
    </citation>
    <scope>IDENTIFICATION</scope>
    <source>
        <strain evidence="1">DF5081</strain>
    </source>
</reference>
<dbReference type="Gene3D" id="3.40.50.300">
    <property type="entry name" value="P-loop containing nucleotide triphosphate hydrolases"/>
    <property type="match status" value="1"/>
</dbReference>
<dbReference type="Proteomes" id="UP000005237">
    <property type="component" value="Unassembled WGS sequence"/>
</dbReference>
<dbReference type="PANTHER" id="PTHR23274">
    <property type="entry name" value="DNA HELICASE-RELATED"/>
    <property type="match status" value="1"/>
</dbReference>
<dbReference type="AlphaFoldDB" id="A0A8R1E9L8"/>
<dbReference type="PANTHER" id="PTHR23274:SF51">
    <property type="entry name" value="OS03G0423850 PROTEIN"/>
    <property type="match status" value="1"/>
</dbReference>
<name>A0A8R1E9L8_CAEJA</name>
<dbReference type="InterPro" id="IPR027417">
    <property type="entry name" value="P-loop_NTPase"/>
</dbReference>
<evidence type="ECO:0000313" key="1">
    <source>
        <dbReference type="EnsemblMetazoa" id="CJA29080.1"/>
    </source>
</evidence>
<sequence>MTAVEDDVTLDLTSIRVGNEIRVLHPDVDSPDLLAPVDTPMNAQTKLEQLLKNAIVDPYDSDEQIRQYENQWKLLKKERNEEGKCDTHPRWSRSNKGKDTFVPRITCYEDKNLPFHLKRTQFPVKLAFAISINKAQGQSFGRVGLYLPEDVFAHGQTYVALSRARSKNELFIKSTSERLFNVVYKEIL</sequence>
<dbReference type="GO" id="GO:0005657">
    <property type="term" value="C:replication fork"/>
    <property type="evidence" value="ECO:0007669"/>
    <property type="project" value="TreeGrafter"/>
</dbReference>
<dbReference type="CDD" id="cd18809">
    <property type="entry name" value="SF1_C_RecD"/>
    <property type="match status" value="1"/>
</dbReference>
<protein>
    <submittedName>
        <fullName evidence="1">ATP-dependent DNA helicase</fullName>
    </submittedName>
</protein>